<proteinExistence type="inferred from homology"/>
<reference evidence="4" key="1">
    <citation type="journal article" date="2019" name="Int. J. Syst. Evol. Microbiol.">
        <title>The Global Catalogue of Microorganisms (GCM) 10K type strain sequencing project: providing services to taxonomists for standard genome sequencing and annotation.</title>
        <authorList>
            <consortium name="The Broad Institute Genomics Platform"/>
            <consortium name="The Broad Institute Genome Sequencing Center for Infectious Disease"/>
            <person name="Wu L."/>
            <person name="Ma J."/>
        </authorList>
    </citation>
    <scope>NUCLEOTIDE SEQUENCE [LARGE SCALE GENOMIC DNA]</scope>
    <source>
        <strain evidence="4">JCM 16546</strain>
    </source>
</reference>
<dbReference type="Gene3D" id="3.40.630.10">
    <property type="entry name" value="Zn peptidases"/>
    <property type="match status" value="1"/>
</dbReference>
<dbReference type="CDD" id="cd03884">
    <property type="entry name" value="M20_bAS"/>
    <property type="match status" value="1"/>
</dbReference>
<dbReference type="PIRSF" id="PIRSF001235">
    <property type="entry name" value="Amidase_carbamoylase"/>
    <property type="match status" value="1"/>
</dbReference>
<organism evidence="3 4">
    <name type="scientific">Microbacterium marinilacus</name>
    <dbReference type="NCBI Taxonomy" id="415209"/>
    <lineage>
        <taxon>Bacteria</taxon>
        <taxon>Bacillati</taxon>
        <taxon>Actinomycetota</taxon>
        <taxon>Actinomycetes</taxon>
        <taxon>Micrococcales</taxon>
        <taxon>Microbacteriaceae</taxon>
        <taxon>Microbacterium</taxon>
    </lineage>
</organism>
<protein>
    <submittedName>
        <fullName evidence="3">M20 family metallo-hydrolase</fullName>
    </submittedName>
</protein>
<dbReference type="InterPro" id="IPR036264">
    <property type="entry name" value="Bact_exopeptidase_dim_dom"/>
</dbReference>
<evidence type="ECO:0000256" key="2">
    <source>
        <dbReference type="ARBA" id="ARBA00022801"/>
    </source>
</evidence>
<dbReference type="NCBIfam" id="TIGR01879">
    <property type="entry name" value="hydantase"/>
    <property type="match status" value="1"/>
</dbReference>
<comment type="caution">
    <text evidence="3">The sequence shown here is derived from an EMBL/GenBank/DDBJ whole genome shotgun (WGS) entry which is preliminary data.</text>
</comment>
<dbReference type="InterPro" id="IPR010158">
    <property type="entry name" value="Amidase_Cbmase"/>
</dbReference>
<name>A0ABP7B5R9_9MICO</name>
<keyword evidence="4" id="KW-1185">Reference proteome</keyword>
<dbReference type="Proteomes" id="UP001410795">
    <property type="component" value="Unassembled WGS sequence"/>
</dbReference>
<dbReference type="EMBL" id="BAAAYV010000004">
    <property type="protein sequence ID" value="GAA3649635.1"/>
    <property type="molecule type" value="Genomic_DNA"/>
</dbReference>
<evidence type="ECO:0000313" key="3">
    <source>
        <dbReference type="EMBL" id="GAA3649635.1"/>
    </source>
</evidence>
<dbReference type="SUPFAM" id="SSF53187">
    <property type="entry name" value="Zn-dependent exopeptidases"/>
    <property type="match status" value="1"/>
</dbReference>
<dbReference type="Gene3D" id="3.30.70.360">
    <property type="match status" value="1"/>
</dbReference>
<dbReference type="PANTHER" id="PTHR32494">
    <property type="entry name" value="ALLANTOATE DEIMINASE-RELATED"/>
    <property type="match status" value="1"/>
</dbReference>
<gene>
    <name evidence="3" type="ORF">GCM10022202_06700</name>
</gene>
<accession>A0ABP7B5R9</accession>
<dbReference type="NCBIfam" id="NF006772">
    <property type="entry name" value="PRK09290.2-1"/>
    <property type="match status" value="1"/>
</dbReference>
<evidence type="ECO:0000256" key="1">
    <source>
        <dbReference type="ARBA" id="ARBA00006153"/>
    </source>
</evidence>
<dbReference type="PANTHER" id="PTHR32494:SF5">
    <property type="entry name" value="ALLANTOATE AMIDOHYDROLASE"/>
    <property type="match status" value="1"/>
</dbReference>
<sequence>MTGERMTTDEREYLDAFEAVSRFGATPRRGVDREAGTPADGEMRRWLRGWLAERGFRVGTDAIGNVFGLIEWTPGAPFVLTGSHLDSQPLGGRYDGAYGVIASACAAARLARRVAAGQAPPPYNVAVVDWFNEEGSRFPPSMMGSSVFTGKLPLEAALAVTDARGISVADALDALGERGDAPAPAVRAYAEVHVEQGRVLEDEGTTIGLVTSTWAARKFDVTVDGEQSHTGSTVMADRCDALVGAAHLVLAVRELAQRHADGPLHTSVARFDVEPNSPVVVPRRVRMNIDLRSPDPAVLDAAERELDAAVVAAQAAAQVEIHRVPTHAWDRQPYQAAGVGLAREAAAAAGLSHREIMTIAGHDSTNMKDVAPTVMLFVPSVDGVAHNEGELTPDGDCLAGVELLTEVLARLCAGAEIG</sequence>
<dbReference type="SUPFAM" id="SSF55031">
    <property type="entry name" value="Bacterial exopeptidase dimerisation domain"/>
    <property type="match status" value="1"/>
</dbReference>
<comment type="similarity">
    <text evidence="1">Belongs to the peptidase M20 family.</text>
</comment>
<keyword evidence="2" id="KW-0378">Hydrolase</keyword>
<dbReference type="RefSeq" id="WP_308123026.1">
    <property type="nucleotide sequence ID" value="NZ_BAAAYV010000004.1"/>
</dbReference>
<dbReference type="Pfam" id="PF01546">
    <property type="entry name" value="Peptidase_M20"/>
    <property type="match status" value="1"/>
</dbReference>
<dbReference type="InterPro" id="IPR002933">
    <property type="entry name" value="Peptidase_M20"/>
</dbReference>
<evidence type="ECO:0000313" key="4">
    <source>
        <dbReference type="Proteomes" id="UP001410795"/>
    </source>
</evidence>